<evidence type="ECO:0000313" key="1">
    <source>
        <dbReference type="EMBL" id="KOC19149.1"/>
    </source>
</evidence>
<dbReference type="PRINTS" id="PR00340">
    <property type="entry name" value="PIIGLNB"/>
</dbReference>
<dbReference type="SUPFAM" id="SSF54913">
    <property type="entry name" value="GlnB-like"/>
    <property type="match status" value="1"/>
</dbReference>
<dbReference type="PANTHER" id="PTHR30115:SF11">
    <property type="entry name" value="NITROGEN REGULATORY PROTEIN P-II HOMOLOG"/>
    <property type="match status" value="1"/>
</dbReference>
<dbReference type="GO" id="GO:0006808">
    <property type="term" value="P:regulation of nitrogen utilization"/>
    <property type="evidence" value="ECO:0007669"/>
    <property type="project" value="InterPro"/>
</dbReference>
<dbReference type="PATRIC" id="fig|285.49.peg.4314"/>
<dbReference type="Proteomes" id="UP000037442">
    <property type="component" value="Unassembled WGS sequence"/>
</dbReference>
<protein>
    <submittedName>
        <fullName evidence="1">Nitrogen regulatory protein P-II</fullName>
    </submittedName>
</protein>
<dbReference type="PROSITE" id="PS51343">
    <property type="entry name" value="PII_GLNB_DOM"/>
    <property type="match status" value="1"/>
</dbReference>
<dbReference type="GO" id="GO:0005829">
    <property type="term" value="C:cytosol"/>
    <property type="evidence" value="ECO:0007669"/>
    <property type="project" value="TreeGrafter"/>
</dbReference>
<sequence>MTMKEIRAIVRPSRLERLRTELRAIPNFPGVTIFKAEGFTAPAAVDKRTVKDELTDFSDKLMVCVIVEESMVEPIREAIVAACRTGQIGDGLVWTVDIGEMHRIRDGGAVS</sequence>
<gene>
    <name evidence="1" type="ORF">GL58_20835</name>
</gene>
<comment type="caution">
    <text evidence="1">The sequence shown here is derived from an EMBL/GenBank/DDBJ whole genome shotgun (WGS) entry which is preliminary data.</text>
</comment>
<dbReference type="AlphaFoldDB" id="A0A0L7MB86"/>
<dbReference type="InterPro" id="IPR011322">
    <property type="entry name" value="N-reg_PII-like_a/b"/>
</dbReference>
<dbReference type="PANTHER" id="PTHR30115">
    <property type="entry name" value="NITROGEN REGULATORY PROTEIN P-II"/>
    <property type="match status" value="1"/>
</dbReference>
<dbReference type="Gene3D" id="3.30.70.120">
    <property type="match status" value="1"/>
</dbReference>
<proteinExistence type="predicted"/>
<accession>A0A0L7MB86</accession>
<dbReference type="InterPro" id="IPR015867">
    <property type="entry name" value="N-reg_PII/ATP_PRibTrfase_C"/>
</dbReference>
<dbReference type="SMART" id="SM00938">
    <property type="entry name" value="P-II"/>
    <property type="match status" value="1"/>
</dbReference>
<evidence type="ECO:0000313" key="2">
    <source>
        <dbReference type="Proteomes" id="UP000037442"/>
    </source>
</evidence>
<dbReference type="RefSeq" id="WP_034371339.1">
    <property type="nucleotide sequence ID" value="NZ_AWOR01000053.1"/>
</dbReference>
<organism evidence="1 2">
    <name type="scientific">Comamonas testosteroni</name>
    <name type="common">Pseudomonas testosteroni</name>
    <dbReference type="NCBI Taxonomy" id="285"/>
    <lineage>
        <taxon>Bacteria</taxon>
        <taxon>Pseudomonadati</taxon>
        <taxon>Pseudomonadota</taxon>
        <taxon>Betaproteobacteria</taxon>
        <taxon>Burkholderiales</taxon>
        <taxon>Comamonadaceae</taxon>
        <taxon>Comamonas</taxon>
    </lineage>
</organism>
<dbReference type="GO" id="GO:0005524">
    <property type="term" value="F:ATP binding"/>
    <property type="evidence" value="ECO:0007669"/>
    <property type="project" value="TreeGrafter"/>
</dbReference>
<dbReference type="GO" id="GO:0030234">
    <property type="term" value="F:enzyme regulator activity"/>
    <property type="evidence" value="ECO:0007669"/>
    <property type="project" value="InterPro"/>
</dbReference>
<reference evidence="2" key="1">
    <citation type="submission" date="2014-06" db="EMBL/GenBank/DDBJ databases">
        <title>Draft genome sequence of C. testosteroni WDL7.</title>
        <authorList>
            <person name="Wu Y."/>
            <person name="Seshan H."/>
            <person name="Arumugam K."/>
        </authorList>
    </citation>
    <scope>NUCLEOTIDE SEQUENCE [LARGE SCALE GENOMIC DNA]</scope>
    <source>
        <strain evidence="2">WDL7</strain>
    </source>
</reference>
<dbReference type="EMBL" id="JNVD01000033">
    <property type="protein sequence ID" value="KOC19149.1"/>
    <property type="molecule type" value="Genomic_DNA"/>
</dbReference>
<dbReference type="Pfam" id="PF00543">
    <property type="entry name" value="P-II"/>
    <property type="match status" value="1"/>
</dbReference>
<dbReference type="InterPro" id="IPR002187">
    <property type="entry name" value="N-reg_PII"/>
</dbReference>
<name>A0A0L7MB86_COMTE</name>